<reference evidence="3 4" key="1">
    <citation type="submission" date="2024-10" db="EMBL/GenBank/DDBJ databases">
        <title>Updated reference genomes for cyclostephanoid diatoms.</title>
        <authorList>
            <person name="Roberts W.R."/>
            <person name="Alverson A.J."/>
        </authorList>
    </citation>
    <scope>NUCLEOTIDE SEQUENCE [LARGE SCALE GENOMIC DNA]</scope>
    <source>
        <strain evidence="3 4">AJA228-03</strain>
    </source>
</reference>
<evidence type="ECO:0000256" key="2">
    <source>
        <dbReference type="SAM" id="Phobius"/>
    </source>
</evidence>
<name>A0ABD3RYJ5_9STRA</name>
<keyword evidence="2" id="KW-0472">Membrane</keyword>
<sequence length="447" mass="50438">MYEWFEKRRSETMLSPLLEEEEVEDMSWASISSSPALKQQSSISSSRRRLRVEHERRLLRLLKSTCRTTDSEITDYDYGAHPSSNGGIYIDNDDDDDNFGYNDGVSDYYGGKIKRRGVLRLCAVIVVTIAAVALYLAAFVESLLISTVEGSVDTDASVWASGVACATCLMTSTLVWRSEVRLSHAVSLRYGVRGLRCLAKRLTDELKILAKEKEALIAEVGRLEQSRIILEQIVKDRNDGNVDELVKRVRENQAILRKMKENIRQSVLQDVVKLVLHSDVDRDGYISKRESDVLVKRLLISMEAYGIVFDTQKFHHAVGLNPSIYGVLAIVRRLLPDENNKPSSFYSLDSIDSDPEHDKVGLEGVWEEEGKDDVYDMFYVPVEEDFHRGNARAIRLCKEFCARNGELPRLISISPARRNRLAGLRCSVSGGDDCESNSVVRNAKSMD</sequence>
<accession>A0ABD3RYJ5</accession>
<keyword evidence="2" id="KW-1133">Transmembrane helix</keyword>
<evidence type="ECO:0000313" key="3">
    <source>
        <dbReference type="EMBL" id="KAL3817294.1"/>
    </source>
</evidence>
<keyword evidence="2" id="KW-0812">Transmembrane</keyword>
<dbReference type="EMBL" id="JALLPB020000111">
    <property type="protein sequence ID" value="KAL3817294.1"/>
    <property type="molecule type" value="Genomic_DNA"/>
</dbReference>
<feature type="transmembrane region" description="Helical" evidence="2">
    <location>
        <begin position="118"/>
        <end position="138"/>
    </location>
</feature>
<gene>
    <name evidence="3" type="ORF">ACHAXA_003215</name>
</gene>
<dbReference type="Proteomes" id="UP001530377">
    <property type="component" value="Unassembled WGS sequence"/>
</dbReference>
<evidence type="ECO:0000313" key="4">
    <source>
        <dbReference type="Proteomes" id="UP001530377"/>
    </source>
</evidence>
<organism evidence="3 4">
    <name type="scientific">Cyclostephanos tholiformis</name>
    <dbReference type="NCBI Taxonomy" id="382380"/>
    <lineage>
        <taxon>Eukaryota</taxon>
        <taxon>Sar</taxon>
        <taxon>Stramenopiles</taxon>
        <taxon>Ochrophyta</taxon>
        <taxon>Bacillariophyta</taxon>
        <taxon>Coscinodiscophyceae</taxon>
        <taxon>Thalassiosirophycidae</taxon>
        <taxon>Stephanodiscales</taxon>
        <taxon>Stephanodiscaceae</taxon>
        <taxon>Cyclostephanos</taxon>
    </lineage>
</organism>
<feature type="coiled-coil region" evidence="1">
    <location>
        <begin position="192"/>
        <end position="262"/>
    </location>
</feature>
<dbReference type="AlphaFoldDB" id="A0ABD3RYJ5"/>
<proteinExistence type="predicted"/>
<protein>
    <recommendedName>
        <fullName evidence="5">EF-hand domain-containing protein</fullName>
    </recommendedName>
</protein>
<evidence type="ECO:0000256" key="1">
    <source>
        <dbReference type="SAM" id="Coils"/>
    </source>
</evidence>
<keyword evidence="1" id="KW-0175">Coiled coil</keyword>
<keyword evidence="4" id="KW-1185">Reference proteome</keyword>
<evidence type="ECO:0008006" key="5">
    <source>
        <dbReference type="Google" id="ProtNLM"/>
    </source>
</evidence>
<comment type="caution">
    <text evidence="3">The sequence shown here is derived from an EMBL/GenBank/DDBJ whole genome shotgun (WGS) entry which is preliminary data.</text>
</comment>